<dbReference type="GeneID" id="71696088"/>
<dbReference type="PANTHER" id="PTHR21445:SF0">
    <property type="entry name" value="APURINIC-APYRIMIDINIC ENDONUCLEASE"/>
    <property type="match status" value="1"/>
</dbReference>
<evidence type="ECO:0000259" key="1">
    <source>
        <dbReference type="Pfam" id="PF01261"/>
    </source>
</evidence>
<dbReference type="GO" id="GO:0016853">
    <property type="term" value="F:isomerase activity"/>
    <property type="evidence" value="ECO:0007669"/>
    <property type="project" value="UniProtKB-KW"/>
</dbReference>
<sequence>MKLGFTTLAMFTRPNNDIIETAKKYEFEMIEILGEGPFFKNDNLEFANTDLEICIHAPTVDLNIASLNTGIRKESVKQMKDALDYGKKINATALTIHPGQIGRNEDRIRRYALELAIESIGELVDYSDIVVSVENMPERFSFLGNKVEELERIQNETGCGLTIDVGHGNTCGNCEEFLDLKNISYCHLNDNNGVKDQHVTLGEGTLDLNLLKKVDKGIIELNNFDNVLKSKEVIKNLLK</sequence>
<organism evidence="2 3">
    <name type="scientific">Methanobrevibacter smithii</name>
    <dbReference type="NCBI Taxonomy" id="2173"/>
    <lineage>
        <taxon>Archaea</taxon>
        <taxon>Methanobacteriati</taxon>
        <taxon>Methanobacteriota</taxon>
        <taxon>Methanomada group</taxon>
        <taxon>Methanobacteria</taxon>
        <taxon>Methanobacteriales</taxon>
        <taxon>Methanobacteriaceae</taxon>
        <taxon>Methanobrevibacter</taxon>
    </lineage>
</organism>
<proteinExistence type="predicted"/>
<feature type="domain" description="Xylose isomerase-like TIM barrel" evidence="1">
    <location>
        <begin position="46"/>
        <end position="209"/>
    </location>
</feature>
<dbReference type="GO" id="GO:0008270">
    <property type="term" value="F:zinc ion binding"/>
    <property type="evidence" value="ECO:0007669"/>
    <property type="project" value="InterPro"/>
</dbReference>
<evidence type="ECO:0000313" key="3">
    <source>
        <dbReference type="Proteomes" id="UP000232133"/>
    </source>
</evidence>
<dbReference type="GO" id="GO:0006284">
    <property type="term" value="P:base-excision repair"/>
    <property type="evidence" value="ECO:0007669"/>
    <property type="project" value="TreeGrafter"/>
</dbReference>
<evidence type="ECO:0000313" key="2">
    <source>
        <dbReference type="EMBL" id="ATZ60444.1"/>
    </source>
</evidence>
<dbReference type="InterPro" id="IPR013022">
    <property type="entry name" value="Xyl_isomerase-like_TIM-brl"/>
</dbReference>
<reference evidence="2 3" key="1">
    <citation type="submission" date="2016-10" db="EMBL/GenBank/DDBJ databases">
        <authorList>
            <person name="Varghese N."/>
        </authorList>
    </citation>
    <scope>NUCLEOTIDE SEQUENCE [LARGE SCALE GENOMIC DNA]</scope>
    <source>
        <strain evidence="2 3">KB11</strain>
    </source>
</reference>
<dbReference type="AlphaFoldDB" id="A0A2H4U8L4"/>
<dbReference type="GO" id="GO:0008081">
    <property type="term" value="F:phosphoric diester hydrolase activity"/>
    <property type="evidence" value="ECO:0007669"/>
    <property type="project" value="TreeGrafter"/>
</dbReference>
<dbReference type="InterPro" id="IPR001719">
    <property type="entry name" value="AP_endonuc_2"/>
</dbReference>
<dbReference type="GO" id="GO:0003906">
    <property type="term" value="F:DNA-(apurinic or apyrimidinic site) endonuclease activity"/>
    <property type="evidence" value="ECO:0007669"/>
    <property type="project" value="TreeGrafter"/>
</dbReference>
<dbReference type="Gene3D" id="3.20.20.150">
    <property type="entry name" value="Divalent-metal-dependent TIM barrel enzymes"/>
    <property type="match status" value="1"/>
</dbReference>
<accession>A0A2H4U8L4</accession>
<dbReference type="Proteomes" id="UP000232133">
    <property type="component" value="Chromosome"/>
</dbReference>
<protein>
    <submittedName>
        <fullName evidence="2">Sugar phosphate isomerase</fullName>
    </submittedName>
</protein>
<dbReference type="EMBL" id="CP017803">
    <property type="protein sequence ID" value="ATZ60444.1"/>
    <property type="molecule type" value="Genomic_DNA"/>
</dbReference>
<dbReference type="RefSeq" id="WP_004032670.1">
    <property type="nucleotide sequence ID" value="NZ_AP025586.1"/>
</dbReference>
<dbReference type="InterPro" id="IPR036237">
    <property type="entry name" value="Xyl_isomerase-like_sf"/>
</dbReference>
<name>A0A2H4U8L4_METSM</name>
<gene>
    <name evidence="2" type="ORF">BK798_08440</name>
</gene>
<dbReference type="Pfam" id="PF01261">
    <property type="entry name" value="AP_endonuc_2"/>
    <property type="match status" value="1"/>
</dbReference>
<keyword evidence="2" id="KW-0413">Isomerase</keyword>
<dbReference type="PANTHER" id="PTHR21445">
    <property type="entry name" value="ENDONUCLEASE IV ENDODEOXYRIBONUCLEASE IV"/>
    <property type="match status" value="1"/>
</dbReference>
<dbReference type="SUPFAM" id="SSF51658">
    <property type="entry name" value="Xylose isomerase-like"/>
    <property type="match status" value="1"/>
</dbReference>
<dbReference type="GO" id="GO:0003677">
    <property type="term" value="F:DNA binding"/>
    <property type="evidence" value="ECO:0007669"/>
    <property type="project" value="InterPro"/>
</dbReference>